<dbReference type="AlphaFoldDB" id="A0A090X4D3"/>
<organism evidence="2 3">
    <name type="scientific">Algibacter lectus</name>
    <dbReference type="NCBI Taxonomy" id="221126"/>
    <lineage>
        <taxon>Bacteria</taxon>
        <taxon>Pseudomonadati</taxon>
        <taxon>Bacteroidota</taxon>
        <taxon>Flavobacteriia</taxon>
        <taxon>Flavobacteriales</taxon>
        <taxon>Flavobacteriaceae</taxon>
        <taxon>Algibacter</taxon>
    </lineage>
</organism>
<gene>
    <name evidence="2" type="ORF">JCM19274_5295</name>
</gene>
<dbReference type="Proteomes" id="UP000029643">
    <property type="component" value="Unassembled WGS sequence"/>
</dbReference>
<sequence length="220" mass="26231">MDEFLLAYKSLITSGVEVLAAVTGLFFFKKYKATAAKFFIYFLVYLTLCDFASNYVHYIKNDGLFSFLQGTVFVKNYWWGGTLFWKIGAILFFAFYYHRILKTVIFKKVIKIAALSFLLSSIGYITFNWDDYFRTFFPFISVFGAFIIFLCTVCYFIEVLKSDKILTFYKSLNFYISFAIFIWWLIITPLVFYDVYMSRLDWDFIFLRWQIYLIAILLCI</sequence>
<keyword evidence="1" id="KW-0472">Membrane</keyword>
<keyword evidence="1" id="KW-0812">Transmembrane</keyword>
<protein>
    <submittedName>
        <fullName evidence="2">Uncharacterized protein</fullName>
    </submittedName>
</protein>
<dbReference type="RefSeq" id="WP_227805287.1">
    <property type="nucleotide sequence ID" value="NZ_BBNU01000001.1"/>
</dbReference>
<accession>A0A090X4D3</accession>
<proteinExistence type="predicted"/>
<reference evidence="2 3" key="1">
    <citation type="journal article" date="2014" name="Genome Announc.">
        <title>Draft Genome Sequences of Marine Flavobacterium Algibacter lectus Strains SS8 and NR4.</title>
        <authorList>
            <person name="Takatani N."/>
            <person name="Nakanishi M."/>
            <person name="Meirelles P."/>
            <person name="Mino S."/>
            <person name="Suda W."/>
            <person name="Oshima K."/>
            <person name="Hattori M."/>
            <person name="Ohkuma M."/>
            <person name="Hosokawa M."/>
            <person name="Miyashita K."/>
            <person name="Thompson F.L."/>
            <person name="Niwa A."/>
            <person name="Sawabe T."/>
            <person name="Sawabe T."/>
        </authorList>
    </citation>
    <scope>NUCLEOTIDE SEQUENCE [LARGE SCALE GENOMIC DNA]</scope>
    <source>
        <strain evidence="3">JCM19274</strain>
    </source>
</reference>
<keyword evidence="1" id="KW-1133">Transmembrane helix</keyword>
<comment type="caution">
    <text evidence="2">The sequence shown here is derived from an EMBL/GenBank/DDBJ whole genome shotgun (WGS) entry which is preliminary data.</text>
</comment>
<evidence type="ECO:0000256" key="1">
    <source>
        <dbReference type="SAM" id="Phobius"/>
    </source>
</evidence>
<dbReference type="STRING" id="221126.SAMN04489722_102300"/>
<feature type="transmembrane region" description="Helical" evidence="1">
    <location>
        <begin position="172"/>
        <end position="196"/>
    </location>
</feature>
<feature type="transmembrane region" description="Helical" evidence="1">
    <location>
        <begin position="109"/>
        <end position="127"/>
    </location>
</feature>
<feature type="transmembrane region" description="Helical" evidence="1">
    <location>
        <begin position="139"/>
        <end position="160"/>
    </location>
</feature>
<dbReference type="EMBL" id="BBNU01000001">
    <property type="protein sequence ID" value="GAL77582.1"/>
    <property type="molecule type" value="Genomic_DNA"/>
</dbReference>
<feature type="transmembrane region" description="Helical" evidence="1">
    <location>
        <begin position="6"/>
        <end position="27"/>
    </location>
</feature>
<name>A0A090X4D3_9FLAO</name>
<evidence type="ECO:0000313" key="3">
    <source>
        <dbReference type="Proteomes" id="UP000029643"/>
    </source>
</evidence>
<feature type="transmembrane region" description="Helical" evidence="1">
    <location>
        <begin position="77"/>
        <end position="97"/>
    </location>
</feature>
<feature type="transmembrane region" description="Helical" evidence="1">
    <location>
        <begin position="39"/>
        <end position="57"/>
    </location>
</feature>
<evidence type="ECO:0000313" key="2">
    <source>
        <dbReference type="EMBL" id="GAL77582.1"/>
    </source>
</evidence>